<protein>
    <submittedName>
        <fullName evidence="1">Uncharacterized protein</fullName>
    </submittedName>
</protein>
<proteinExistence type="predicted"/>
<dbReference type="RefSeq" id="WP_092471144.1">
    <property type="nucleotide sequence ID" value="NZ_FOOX01000006.1"/>
</dbReference>
<sequence length="146" mass="16587">MSSISQTGENCHHIESASAVVNFLKPLVTFFKSKSVTRTPRIYHGDYSYQSMPDMAFVNFMHMKNVTFVETGDCYVYIFDEPQYQGNYIIAGPKEVVPICKCGSIIISQKKLPVSIIQKDGKPPKKMWEVSGASYQYHCCMGYKFV</sequence>
<accession>A0A1I2SRX7</accession>
<dbReference type="EMBL" id="FOOX01000006">
    <property type="protein sequence ID" value="SFG55460.1"/>
    <property type="molecule type" value="Genomic_DNA"/>
</dbReference>
<organism evidence="1 2">
    <name type="scientific">Desulfotruncus arcticus DSM 17038</name>
    <dbReference type="NCBI Taxonomy" id="1121424"/>
    <lineage>
        <taxon>Bacteria</taxon>
        <taxon>Bacillati</taxon>
        <taxon>Bacillota</taxon>
        <taxon>Clostridia</taxon>
        <taxon>Eubacteriales</taxon>
        <taxon>Desulfallaceae</taxon>
        <taxon>Desulfotruncus</taxon>
    </lineage>
</organism>
<reference evidence="2" key="1">
    <citation type="submission" date="2016-10" db="EMBL/GenBank/DDBJ databases">
        <authorList>
            <person name="Varghese N."/>
            <person name="Submissions S."/>
        </authorList>
    </citation>
    <scope>NUCLEOTIDE SEQUENCE [LARGE SCALE GENOMIC DNA]</scope>
    <source>
        <strain evidence="2">DSM 17038</strain>
    </source>
</reference>
<gene>
    <name evidence="1" type="ORF">SAMN05660649_01969</name>
</gene>
<evidence type="ECO:0000313" key="1">
    <source>
        <dbReference type="EMBL" id="SFG55460.1"/>
    </source>
</evidence>
<evidence type="ECO:0000313" key="2">
    <source>
        <dbReference type="Proteomes" id="UP000199337"/>
    </source>
</evidence>
<dbReference type="Proteomes" id="UP000199337">
    <property type="component" value="Unassembled WGS sequence"/>
</dbReference>
<dbReference type="AlphaFoldDB" id="A0A1I2SRX7"/>
<keyword evidence="2" id="KW-1185">Reference proteome</keyword>
<name>A0A1I2SRX7_9FIRM</name>